<name>A0ABR5JWY9_9BACI</name>
<reference evidence="3" key="1">
    <citation type="submission" date="2015-07" db="EMBL/GenBank/DDBJ databases">
        <title>Fjat-14205 dsm 2895.</title>
        <authorList>
            <person name="Liu B."/>
            <person name="Wang J."/>
            <person name="Zhu Y."/>
            <person name="Liu G."/>
            <person name="Chen Q."/>
            <person name="Chen Z."/>
            <person name="Lan J."/>
            <person name="Che J."/>
            <person name="Ge C."/>
            <person name="Shi H."/>
            <person name="Pan Z."/>
            <person name="Liu X."/>
        </authorList>
    </citation>
    <scope>NUCLEOTIDE SEQUENCE [LARGE SCALE GENOMIC DNA]</scope>
    <source>
        <strain evidence="3">DSM 25560</strain>
    </source>
</reference>
<dbReference type="Gene3D" id="3.40.50.720">
    <property type="entry name" value="NAD(P)-binding Rossmann-like Domain"/>
    <property type="match status" value="1"/>
</dbReference>
<evidence type="ECO:0000313" key="2">
    <source>
        <dbReference type="EMBL" id="KOS66681.1"/>
    </source>
</evidence>
<keyword evidence="3" id="KW-1185">Reference proteome</keyword>
<evidence type="ECO:0000259" key="1">
    <source>
        <dbReference type="Pfam" id="PF01408"/>
    </source>
</evidence>
<dbReference type="PANTHER" id="PTHR43377">
    <property type="entry name" value="BILIVERDIN REDUCTASE A"/>
    <property type="match status" value="1"/>
</dbReference>
<dbReference type="PANTHER" id="PTHR43377:SF1">
    <property type="entry name" value="BILIVERDIN REDUCTASE A"/>
    <property type="match status" value="1"/>
</dbReference>
<dbReference type="Pfam" id="PF01408">
    <property type="entry name" value="GFO_IDH_MocA"/>
    <property type="match status" value="1"/>
</dbReference>
<dbReference type="SUPFAM" id="SSF51735">
    <property type="entry name" value="NAD(P)-binding Rossmann-fold domains"/>
    <property type="match status" value="1"/>
</dbReference>
<proteinExistence type="predicted"/>
<dbReference type="SUPFAM" id="SSF55347">
    <property type="entry name" value="Glyceraldehyde-3-phosphate dehydrogenase-like, C-terminal domain"/>
    <property type="match status" value="1"/>
</dbReference>
<accession>A0ABR5JWY9</accession>
<gene>
    <name evidence="2" type="ORF">AEA09_18280</name>
</gene>
<protein>
    <submittedName>
        <fullName evidence="2">Oxidoreductase</fullName>
    </submittedName>
</protein>
<feature type="domain" description="Gfo/Idh/MocA-like oxidoreductase N-terminal" evidence="1">
    <location>
        <begin position="8"/>
        <end position="122"/>
    </location>
</feature>
<comment type="caution">
    <text evidence="2">The sequence shown here is derived from an EMBL/GenBank/DDBJ whole genome shotgun (WGS) entry which is preliminary data.</text>
</comment>
<dbReference type="RefSeq" id="WP_053585380.1">
    <property type="nucleotide sequence ID" value="NZ_LGRV01000007.1"/>
</dbReference>
<sequence length="315" mass="35737">MLRKSKELKVGVIGLGNMGQNHVRVLSQLGVLFNVFDISREVTESTALKYNVSPIYILDEIIDLSDVLFVITPTSSHYSIAKKIIQKGKDIFIEKPFTLSSLEAKDLISLANKNGVKIQIGHIERYNPIVRELKRILVDEEIISVDIKRLSSFDPRIHDTDVIFDLMIHDIDVLFYLLNDEIDIKGVVKKSIYSESRSDHVAMVAETSSGILLNVTASRVTEEKIRSIAITTLHSYIFADYLTKNIQICKRTNLQKIIGEATYRQENIVEKVYVPNYEPLFDQDSDFIDAVVSDKKVFISGEDGLRAIQFAEKLI</sequence>
<dbReference type="InterPro" id="IPR000683">
    <property type="entry name" value="Gfo/Idh/MocA-like_OxRdtase_N"/>
</dbReference>
<dbReference type="InterPro" id="IPR036291">
    <property type="entry name" value="NAD(P)-bd_dom_sf"/>
</dbReference>
<dbReference type="EMBL" id="LGRV01000007">
    <property type="protein sequence ID" value="KOS66681.1"/>
    <property type="molecule type" value="Genomic_DNA"/>
</dbReference>
<evidence type="ECO:0000313" key="3">
    <source>
        <dbReference type="Proteomes" id="UP000050668"/>
    </source>
</evidence>
<dbReference type="InterPro" id="IPR051450">
    <property type="entry name" value="Gfo/Idh/MocA_Oxidoreductases"/>
</dbReference>
<organism evidence="2 3">
    <name type="scientific">Lysinibacillus contaminans</name>
    <dbReference type="NCBI Taxonomy" id="1293441"/>
    <lineage>
        <taxon>Bacteria</taxon>
        <taxon>Bacillati</taxon>
        <taxon>Bacillota</taxon>
        <taxon>Bacilli</taxon>
        <taxon>Bacillales</taxon>
        <taxon>Bacillaceae</taxon>
        <taxon>Lysinibacillus</taxon>
    </lineage>
</organism>
<dbReference type="Proteomes" id="UP000050668">
    <property type="component" value="Unassembled WGS sequence"/>
</dbReference>
<dbReference type="Gene3D" id="3.30.360.10">
    <property type="entry name" value="Dihydrodipicolinate Reductase, domain 2"/>
    <property type="match status" value="1"/>
</dbReference>